<name>A0A164Z3Z6_9AGAM</name>
<feature type="region of interest" description="Disordered" evidence="1">
    <location>
        <begin position="620"/>
        <end position="652"/>
    </location>
</feature>
<feature type="compositionally biased region" description="Gly residues" evidence="1">
    <location>
        <begin position="775"/>
        <end position="784"/>
    </location>
</feature>
<evidence type="ECO:0000313" key="2">
    <source>
        <dbReference type="EMBL" id="KZS97523.1"/>
    </source>
</evidence>
<dbReference type="EMBL" id="KV419396">
    <property type="protein sequence ID" value="KZS97523.1"/>
    <property type="molecule type" value="Genomic_DNA"/>
</dbReference>
<feature type="compositionally biased region" description="Low complexity" evidence="1">
    <location>
        <begin position="492"/>
        <end position="502"/>
    </location>
</feature>
<feature type="compositionally biased region" description="Low complexity" evidence="1">
    <location>
        <begin position="465"/>
        <end position="475"/>
    </location>
</feature>
<dbReference type="Proteomes" id="UP000076722">
    <property type="component" value="Unassembled WGS sequence"/>
</dbReference>
<dbReference type="OrthoDB" id="276151at2759"/>
<dbReference type="STRING" id="1314777.A0A164Z3Z6"/>
<evidence type="ECO:0000256" key="1">
    <source>
        <dbReference type="SAM" id="MobiDB-lite"/>
    </source>
</evidence>
<feature type="region of interest" description="Disordered" evidence="1">
    <location>
        <begin position="1"/>
        <end position="65"/>
    </location>
</feature>
<feature type="compositionally biased region" description="Polar residues" evidence="1">
    <location>
        <begin position="1"/>
        <end position="24"/>
    </location>
</feature>
<sequence>MTQTTASRSLPQYSPRGTQRQESNLDPRLPSYDPQNDTEEEEELPRYEQPPQRNPDGSLVLQPGDFGEHTEAQSAAFAGDEMYEENQYGEIVHCDSPAARRWGDGRADGVVREQNGGGNIATKFKDRFSSMTTSSLCPFLVKRAKTLIHRRHFHTTPPATFTLSTVASYTDEASSSRLQSQEQDYRKIVRAYKYEQLQDSLRRDRPNPYRAWANYDEYCTYMGPETLSLEDHKAALRKCVPPTKELRKIALKRLESGIIPKVPHMYEGRLQIIIGNIRKGGYALDIDDYDFILDQFAVTGHLQGSRAVFQEILLVGLEPTHKTYGLCLQAAAHRLTLPVPDPLRPELVREAATFCTLLMKDMWDKQIPCTSVNLDLAIRILKESSSPSAFESLLKIGYGIDPAYPDRPPIHYREKKWDVLGPSSDSLPSMVPNDFTTSALNTTIDFYGRHRLLSRMVAVFETLSTPLPQPSQSSPAFLDEDEEDSSGFTRTSPSPHSPSLPHAVPNTTTYNFIIKHSAKAGSVSLARHYILEAFAVDRQNQEKLSAQITNLPLAKVESPRFAVNRGTLLPIFGLSNRSKHLPLARWVSKYCQLALDRKKASLVFFRAIASEVRRQEIFNDGISSPDTSSEETVPDALEEESADSTAEDIPTVRAERREIDPLDLDVTSTSPPPPRPWKSLNLDLHISILERDIKEIGELSARAKDSMLRIAQRIKERLGRRVWAGKDIYLVSEGKRVHVTKDHWRNIVRYRVPRPHQVYRPNKRSRPGSQDDGSMIGGHDGGVPGRQWRSSVPHFTPSFTPTSIQPRPAPREGSDQT</sequence>
<dbReference type="AlphaFoldDB" id="A0A164Z3Z6"/>
<accession>A0A164Z3Z6</accession>
<keyword evidence="3" id="KW-1185">Reference proteome</keyword>
<gene>
    <name evidence="2" type="ORF">SISNIDRAFT_481448</name>
</gene>
<feature type="region of interest" description="Disordered" evidence="1">
    <location>
        <begin position="465"/>
        <end position="503"/>
    </location>
</feature>
<feature type="region of interest" description="Disordered" evidence="1">
    <location>
        <begin position="755"/>
        <end position="817"/>
    </location>
</feature>
<feature type="compositionally biased region" description="Acidic residues" evidence="1">
    <location>
        <begin position="628"/>
        <end position="646"/>
    </location>
</feature>
<organism evidence="2 3">
    <name type="scientific">Sistotremastrum niveocremeum HHB9708</name>
    <dbReference type="NCBI Taxonomy" id="1314777"/>
    <lineage>
        <taxon>Eukaryota</taxon>
        <taxon>Fungi</taxon>
        <taxon>Dikarya</taxon>
        <taxon>Basidiomycota</taxon>
        <taxon>Agaricomycotina</taxon>
        <taxon>Agaricomycetes</taxon>
        <taxon>Sistotremastrales</taxon>
        <taxon>Sistotremastraceae</taxon>
        <taxon>Sertulicium</taxon>
        <taxon>Sertulicium niveocremeum</taxon>
    </lineage>
</organism>
<proteinExistence type="predicted"/>
<protein>
    <submittedName>
        <fullName evidence="2">Uncharacterized protein</fullName>
    </submittedName>
</protein>
<reference evidence="2 3" key="1">
    <citation type="journal article" date="2016" name="Mol. Biol. Evol.">
        <title>Comparative Genomics of Early-Diverging Mushroom-Forming Fungi Provides Insights into the Origins of Lignocellulose Decay Capabilities.</title>
        <authorList>
            <person name="Nagy L.G."/>
            <person name="Riley R."/>
            <person name="Tritt A."/>
            <person name="Adam C."/>
            <person name="Daum C."/>
            <person name="Floudas D."/>
            <person name="Sun H."/>
            <person name="Yadav J.S."/>
            <person name="Pangilinan J."/>
            <person name="Larsson K.H."/>
            <person name="Matsuura K."/>
            <person name="Barry K."/>
            <person name="Labutti K."/>
            <person name="Kuo R."/>
            <person name="Ohm R.A."/>
            <person name="Bhattacharya S.S."/>
            <person name="Shirouzu T."/>
            <person name="Yoshinaga Y."/>
            <person name="Martin F.M."/>
            <person name="Grigoriev I.V."/>
            <person name="Hibbett D.S."/>
        </authorList>
    </citation>
    <scope>NUCLEOTIDE SEQUENCE [LARGE SCALE GENOMIC DNA]</scope>
    <source>
        <strain evidence="2 3">HHB9708</strain>
    </source>
</reference>
<evidence type="ECO:0000313" key="3">
    <source>
        <dbReference type="Proteomes" id="UP000076722"/>
    </source>
</evidence>